<feature type="repeat" description="PPR" evidence="1">
    <location>
        <begin position="235"/>
        <end position="270"/>
    </location>
</feature>
<evidence type="ECO:0000313" key="3">
    <source>
        <dbReference type="Proteomes" id="UP000245591"/>
    </source>
</evidence>
<evidence type="ECO:0008006" key="4">
    <source>
        <dbReference type="Google" id="ProtNLM"/>
    </source>
</evidence>
<comment type="caution">
    <text evidence="2">The sequence shown here is derived from an EMBL/GenBank/DDBJ whole genome shotgun (WGS) entry which is preliminary data.</text>
</comment>
<dbReference type="PANTHER" id="PTHR47938">
    <property type="entry name" value="RESPIRATORY COMPLEX I CHAPERONE (CIA84), PUTATIVE (AFU_ORTHOLOGUE AFUA_2G06020)-RELATED"/>
    <property type="match status" value="1"/>
</dbReference>
<evidence type="ECO:0000256" key="1">
    <source>
        <dbReference type="PROSITE-ProRule" id="PRU00708"/>
    </source>
</evidence>
<keyword evidence="3" id="KW-1185">Reference proteome</keyword>
<dbReference type="GO" id="GO:0003729">
    <property type="term" value="F:mRNA binding"/>
    <property type="evidence" value="ECO:0007669"/>
    <property type="project" value="TreeGrafter"/>
</dbReference>
<feature type="repeat" description="PPR" evidence="1">
    <location>
        <begin position="276"/>
        <end position="310"/>
    </location>
</feature>
<sequence>MLFNQVIHQIKPNKLSYLSHFSTTTKCQTLKNLKFQKSKENDLRNYIHIKQTRADTLTETFNSHSNLFTNRYLFTSKELNELVSLKDNNQENFSDIKTIKSESRNKDTLNQRINTINDDSLRLFLKTLHFTGFDNSKMCLSSFRNLSSNQKRELTVYDYNIIISTLKKHTHGELRTPGDVQLKNIYSIIDTMWKLRIPPDLYTYNELISTHIMLLNTEEVRKIVNHLSTYGPFPDTVIYNNIIRMYSRSEGTVSDAREFWNELKSQSSSRPDIKPDVKSYAAIISSEVRAGNWDSVKSLINEMQENKITADIIIRNIILNGLSNSYGLDTVLKETELIEKDGISLDSTSYYIIISTAIKENNMDCVESYMEKSVITNNKLDSNQIGNLKVNPTDLLEIMEKAKMPISTDIYSVLIKKCVKNSKIPDATRIFLHMKEKRIESNIKVYGVWIDSLSKLGRTFITERVYFQMIKEGIRPDIYIFNSLFEGLIRSKDIVKEKKRLIKLWTTEMRKYNVAKTPFFYNTAFSLYSSFEKPMYTLKFTIAGMQDMIKHEMIELETRSFNLLFRSFSQTTSLINSISESNQIDHSDKLDSFLDLIIKSSQKTKFLQPEQILVEDEDSSDYESKHISNSNFVLNQKVRYIYDIAGREIMNWYNIMTKKYAIRPDGYTYMHVLSGLIELSQHEHAWKVYQDLIKSAESDNSLLYYISYKNEQLIPSLMEMFLSTRSPQYVLNVWRDVLQLGLHLDSFTTAIMLRACDMRGHIEAAKQNIWGLIKIEDSYEKNSETGTSPKQPELDFVDTGPGPITAWISAVDNKLMYLFLALLIKYKQINYIMPTLLLWKKSNSLYFTTNPNREAEKDRRLLEEYGDDIEGLDLSKSGGNAGSNYFLTASMVSKIFSSLSSPKVVEQTNKDSLKVLNELASYIEQHYPSAIPV</sequence>
<dbReference type="AlphaFoldDB" id="A0A2U1J5G6"/>
<dbReference type="Gene3D" id="1.25.40.10">
    <property type="entry name" value="Tetratricopeptide repeat domain"/>
    <property type="match status" value="4"/>
</dbReference>
<dbReference type="EMBL" id="MBFU01000341">
    <property type="protein sequence ID" value="PWA00320.1"/>
    <property type="molecule type" value="Genomic_DNA"/>
</dbReference>
<dbReference type="GO" id="GO:0005739">
    <property type="term" value="C:mitochondrion"/>
    <property type="evidence" value="ECO:0007669"/>
    <property type="project" value="TreeGrafter"/>
</dbReference>
<proteinExistence type="predicted"/>
<dbReference type="InterPro" id="IPR002885">
    <property type="entry name" value="PPR_rpt"/>
</dbReference>
<evidence type="ECO:0000313" key="2">
    <source>
        <dbReference type="EMBL" id="PWA00320.1"/>
    </source>
</evidence>
<dbReference type="Proteomes" id="UP000245591">
    <property type="component" value="Unassembled WGS sequence"/>
</dbReference>
<organism evidence="2 3">
    <name type="scientific">Smittium angustum</name>
    <dbReference type="NCBI Taxonomy" id="133377"/>
    <lineage>
        <taxon>Eukaryota</taxon>
        <taxon>Fungi</taxon>
        <taxon>Fungi incertae sedis</taxon>
        <taxon>Zoopagomycota</taxon>
        <taxon>Kickxellomycotina</taxon>
        <taxon>Harpellomycetes</taxon>
        <taxon>Harpellales</taxon>
        <taxon>Legeriomycetaceae</taxon>
        <taxon>Smittium</taxon>
    </lineage>
</organism>
<dbReference type="GO" id="GO:0140053">
    <property type="term" value="P:mitochondrial gene expression"/>
    <property type="evidence" value="ECO:0007669"/>
    <property type="project" value="TreeGrafter"/>
</dbReference>
<dbReference type="PANTHER" id="PTHR47938:SF35">
    <property type="entry name" value="PENTATRICOPEPTIDE REPEAT-CONTAINING PROTEIN 4, MITOCHONDRIAL-RELATED"/>
    <property type="match status" value="1"/>
</dbReference>
<feature type="repeat" description="PPR" evidence="1">
    <location>
        <begin position="442"/>
        <end position="476"/>
    </location>
</feature>
<protein>
    <recommendedName>
        <fullName evidence="4">Pentacotripeptide-repeat region of PRORP domain-containing protein</fullName>
    </recommendedName>
</protein>
<dbReference type="Pfam" id="PF13812">
    <property type="entry name" value="PPR_3"/>
    <property type="match status" value="2"/>
</dbReference>
<name>A0A2U1J5G6_SMIAN</name>
<dbReference type="InterPro" id="IPR011990">
    <property type="entry name" value="TPR-like_helical_dom_sf"/>
</dbReference>
<dbReference type="Pfam" id="PF01535">
    <property type="entry name" value="PPR"/>
    <property type="match status" value="1"/>
</dbReference>
<accession>A0A2U1J5G6</accession>
<gene>
    <name evidence="2" type="ORF">BB558_003623</name>
</gene>
<reference evidence="2 3" key="1">
    <citation type="journal article" date="2018" name="MBio">
        <title>Comparative Genomics Reveals the Core Gene Toolbox for the Fungus-Insect Symbiosis.</title>
        <authorList>
            <person name="Wang Y."/>
            <person name="Stata M."/>
            <person name="Wang W."/>
            <person name="Stajich J.E."/>
            <person name="White M.M."/>
            <person name="Moncalvo J.M."/>
        </authorList>
    </citation>
    <scope>NUCLEOTIDE SEQUENCE [LARGE SCALE GENOMIC DNA]</scope>
    <source>
        <strain evidence="2 3">AUS-126-30</strain>
    </source>
</reference>
<feature type="repeat" description="PPR" evidence="1">
    <location>
        <begin position="407"/>
        <end position="441"/>
    </location>
</feature>
<dbReference type="PROSITE" id="PS51375">
    <property type="entry name" value="PPR"/>
    <property type="match status" value="4"/>
</dbReference>
<dbReference type="NCBIfam" id="TIGR00756">
    <property type="entry name" value="PPR"/>
    <property type="match status" value="2"/>
</dbReference>